<sequence length="137" mass="14925">MVPCSGVRSTVLRTPLHGNNAFTLLLTLLLTHVRTDNVIRGKGSSIAFLLSILAFATWKGVRQGILCGLRTRISRGQKVKNHFEASVEGPTRIASARDVDYDERAPQALSPANEAVGVIVPQQPYSRFRLGVGNETE</sequence>
<protein>
    <submittedName>
        <fullName evidence="1">Uncharacterized protein</fullName>
    </submittedName>
</protein>
<dbReference type="Proteomes" id="UP000823749">
    <property type="component" value="Chromosome 10"/>
</dbReference>
<proteinExistence type="predicted"/>
<keyword evidence="2" id="KW-1185">Reference proteome</keyword>
<dbReference type="EMBL" id="JACTNZ010000010">
    <property type="protein sequence ID" value="KAG5527923.1"/>
    <property type="molecule type" value="Genomic_DNA"/>
</dbReference>
<evidence type="ECO:0000313" key="1">
    <source>
        <dbReference type="EMBL" id="KAG5527923.1"/>
    </source>
</evidence>
<accession>A0AAV6IK71</accession>
<comment type="caution">
    <text evidence="1">The sequence shown here is derived from an EMBL/GenBank/DDBJ whole genome shotgun (WGS) entry which is preliminary data.</text>
</comment>
<dbReference type="AlphaFoldDB" id="A0AAV6IK71"/>
<reference evidence="1" key="1">
    <citation type="submission" date="2020-08" db="EMBL/GenBank/DDBJ databases">
        <title>Plant Genome Project.</title>
        <authorList>
            <person name="Zhang R.-G."/>
        </authorList>
    </citation>
    <scope>NUCLEOTIDE SEQUENCE</scope>
    <source>
        <strain evidence="1">WSP0</strain>
        <tissue evidence="1">Leaf</tissue>
    </source>
</reference>
<evidence type="ECO:0000313" key="2">
    <source>
        <dbReference type="Proteomes" id="UP000823749"/>
    </source>
</evidence>
<gene>
    <name evidence="1" type="ORF">RHGRI_028750</name>
</gene>
<organism evidence="1 2">
    <name type="scientific">Rhododendron griersonianum</name>
    <dbReference type="NCBI Taxonomy" id="479676"/>
    <lineage>
        <taxon>Eukaryota</taxon>
        <taxon>Viridiplantae</taxon>
        <taxon>Streptophyta</taxon>
        <taxon>Embryophyta</taxon>
        <taxon>Tracheophyta</taxon>
        <taxon>Spermatophyta</taxon>
        <taxon>Magnoliopsida</taxon>
        <taxon>eudicotyledons</taxon>
        <taxon>Gunneridae</taxon>
        <taxon>Pentapetalae</taxon>
        <taxon>asterids</taxon>
        <taxon>Ericales</taxon>
        <taxon>Ericaceae</taxon>
        <taxon>Ericoideae</taxon>
        <taxon>Rhodoreae</taxon>
        <taxon>Rhododendron</taxon>
    </lineage>
</organism>
<name>A0AAV6IK71_9ERIC</name>